<dbReference type="OrthoDB" id="4062651at2759"/>
<dbReference type="STRING" id="33114.A0A2G2VDJ1"/>
<dbReference type="InterPro" id="IPR011009">
    <property type="entry name" value="Kinase-like_dom_sf"/>
</dbReference>
<reference evidence="7 8" key="1">
    <citation type="journal article" date="2017" name="Genome Biol.">
        <title>New reference genome sequences of hot pepper reveal the massive evolution of plant disease-resistance genes by retroduplication.</title>
        <authorList>
            <person name="Kim S."/>
            <person name="Park J."/>
            <person name="Yeom S.I."/>
            <person name="Kim Y.M."/>
            <person name="Seo E."/>
            <person name="Kim K.T."/>
            <person name="Kim M.S."/>
            <person name="Lee J.M."/>
            <person name="Cheong K."/>
            <person name="Shin H.S."/>
            <person name="Kim S.B."/>
            <person name="Han K."/>
            <person name="Lee J."/>
            <person name="Park M."/>
            <person name="Lee H.A."/>
            <person name="Lee H.Y."/>
            <person name="Lee Y."/>
            <person name="Oh S."/>
            <person name="Lee J.H."/>
            <person name="Choi E."/>
            <person name="Choi E."/>
            <person name="Lee S.E."/>
            <person name="Jeon J."/>
            <person name="Kim H."/>
            <person name="Choi G."/>
            <person name="Song H."/>
            <person name="Lee J."/>
            <person name="Lee S.C."/>
            <person name="Kwon J.K."/>
            <person name="Lee H.Y."/>
            <person name="Koo N."/>
            <person name="Hong Y."/>
            <person name="Kim R.W."/>
            <person name="Kang W.H."/>
            <person name="Huh J.H."/>
            <person name="Kang B.C."/>
            <person name="Yang T.J."/>
            <person name="Lee Y.H."/>
            <person name="Bennetzen J.L."/>
            <person name="Choi D."/>
        </authorList>
    </citation>
    <scope>NUCLEOTIDE SEQUENCE [LARGE SCALE GENOMIC DNA]</scope>
    <source>
        <strain evidence="8">cv. PBC81</strain>
    </source>
</reference>
<dbReference type="InterPro" id="IPR000719">
    <property type="entry name" value="Prot_kinase_dom"/>
</dbReference>
<sequence length="96" mass="10496">MGFSFPLSFAVVFIYVVTDVVAHVQGTLKNGHVVAVKKLAMVSSSAKADFETEVPLISNVHLRNLIRLLGCSNKGAELLLVYEYMANGSLERYSYG</sequence>
<dbReference type="InterPro" id="IPR001245">
    <property type="entry name" value="Ser-Thr/Tyr_kinase_cat_dom"/>
</dbReference>
<feature type="chain" id="PRO_5013767335" description="Protein kinase domain-containing protein" evidence="5">
    <location>
        <begin position="23"/>
        <end position="96"/>
    </location>
</feature>
<dbReference type="AlphaFoldDB" id="A0A2G2VDJ1"/>
<dbReference type="GO" id="GO:0004672">
    <property type="term" value="F:protein kinase activity"/>
    <property type="evidence" value="ECO:0007669"/>
    <property type="project" value="InterPro"/>
</dbReference>
<feature type="signal peptide" evidence="5">
    <location>
        <begin position="1"/>
        <end position="22"/>
    </location>
</feature>
<dbReference type="Gene3D" id="3.30.200.20">
    <property type="entry name" value="Phosphorylase Kinase, domain 1"/>
    <property type="match status" value="1"/>
</dbReference>
<gene>
    <name evidence="7" type="ORF">CQW23_27380</name>
</gene>
<evidence type="ECO:0000256" key="2">
    <source>
        <dbReference type="ARBA" id="ARBA00022741"/>
    </source>
</evidence>
<evidence type="ECO:0000256" key="4">
    <source>
        <dbReference type="ARBA" id="ARBA00022840"/>
    </source>
</evidence>
<dbReference type="InterPro" id="IPR052059">
    <property type="entry name" value="CR_Ser/Thr_kinase"/>
</dbReference>
<organism evidence="7 8">
    <name type="scientific">Capsicum baccatum</name>
    <name type="common">Peruvian pepper</name>
    <dbReference type="NCBI Taxonomy" id="33114"/>
    <lineage>
        <taxon>Eukaryota</taxon>
        <taxon>Viridiplantae</taxon>
        <taxon>Streptophyta</taxon>
        <taxon>Embryophyta</taxon>
        <taxon>Tracheophyta</taxon>
        <taxon>Spermatophyta</taxon>
        <taxon>Magnoliopsida</taxon>
        <taxon>eudicotyledons</taxon>
        <taxon>Gunneridae</taxon>
        <taxon>Pentapetalae</taxon>
        <taxon>asterids</taxon>
        <taxon>lamiids</taxon>
        <taxon>Solanales</taxon>
        <taxon>Solanaceae</taxon>
        <taxon>Solanoideae</taxon>
        <taxon>Capsiceae</taxon>
        <taxon>Capsicum</taxon>
    </lineage>
</organism>
<dbReference type="PROSITE" id="PS50011">
    <property type="entry name" value="PROTEIN_KINASE_DOM"/>
    <property type="match status" value="1"/>
</dbReference>
<dbReference type="Proteomes" id="UP000224567">
    <property type="component" value="Unassembled WGS sequence"/>
</dbReference>
<keyword evidence="4" id="KW-0067">ATP-binding</keyword>
<accession>A0A2G2VDJ1</accession>
<evidence type="ECO:0000259" key="6">
    <source>
        <dbReference type="PROSITE" id="PS50011"/>
    </source>
</evidence>
<dbReference type="GO" id="GO:0005524">
    <property type="term" value="F:ATP binding"/>
    <property type="evidence" value="ECO:0007669"/>
    <property type="project" value="UniProtKB-KW"/>
</dbReference>
<evidence type="ECO:0000313" key="7">
    <source>
        <dbReference type="EMBL" id="PHT31043.1"/>
    </source>
</evidence>
<dbReference type="PANTHER" id="PTHR47973">
    <property type="entry name" value="CYSTEINE-RICH RECEPTOR-LIKE PROTEIN KINASE 3"/>
    <property type="match status" value="1"/>
</dbReference>
<evidence type="ECO:0000256" key="3">
    <source>
        <dbReference type="ARBA" id="ARBA00022777"/>
    </source>
</evidence>
<comment type="caution">
    <text evidence="7">The sequence shown here is derived from an EMBL/GenBank/DDBJ whole genome shotgun (WGS) entry which is preliminary data.</text>
</comment>
<protein>
    <recommendedName>
        <fullName evidence="6">Protein kinase domain-containing protein</fullName>
    </recommendedName>
</protein>
<dbReference type="SUPFAM" id="SSF56112">
    <property type="entry name" value="Protein kinase-like (PK-like)"/>
    <property type="match status" value="1"/>
</dbReference>
<evidence type="ECO:0000256" key="5">
    <source>
        <dbReference type="SAM" id="SignalP"/>
    </source>
</evidence>
<feature type="domain" description="Protein kinase" evidence="6">
    <location>
        <begin position="1"/>
        <end position="96"/>
    </location>
</feature>
<keyword evidence="5" id="KW-0732">Signal</keyword>
<keyword evidence="8" id="KW-1185">Reference proteome</keyword>
<proteinExistence type="predicted"/>
<reference evidence="8" key="2">
    <citation type="journal article" date="2017" name="J. Anim. Genet.">
        <title>Multiple reference genome sequences of hot pepper reveal the massive evolution of plant disease resistance genes by retroduplication.</title>
        <authorList>
            <person name="Kim S."/>
            <person name="Park J."/>
            <person name="Yeom S.-I."/>
            <person name="Kim Y.-M."/>
            <person name="Seo E."/>
            <person name="Kim K.-T."/>
            <person name="Kim M.-S."/>
            <person name="Lee J.M."/>
            <person name="Cheong K."/>
            <person name="Shin H.-S."/>
            <person name="Kim S.-B."/>
            <person name="Han K."/>
            <person name="Lee J."/>
            <person name="Park M."/>
            <person name="Lee H.-A."/>
            <person name="Lee H.-Y."/>
            <person name="Lee Y."/>
            <person name="Oh S."/>
            <person name="Lee J.H."/>
            <person name="Choi E."/>
            <person name="Choi E."/>
            <person name="Lee S.E."/>
            <person name="Jeon J."/>
            <person name="Kim H."/>
            <person name="Choi G."/>
            <person name="Song H."/>
            <person name="Lee J."/>
            <person name="Lee S.-C."/>
            <person name="Kwon J.-K."/>
            <person name="Lee H.-Y."/>
            <person name="Koo N."/>
            <person name="Hong Y."/>
            <person name="Kim R.W."/>
            <person name="Kang W.-H."/>
            <person name="Huh J.H."/>
            <person name="Kang B.-C."/>
            <person name="Yang T.-J."/>
            <person name="Lee Y.-H."/>
            <person name="Bennetzen J.L."/>
            <person name="Choi D."/>
        </authorList>
    </citation>
    <scope>NUCLEOTIDE SEQUENCE [LARGE SCALE GENOMIC DNA]</scope>
    <source>
        <strain evidence="8">cv. PBC81</strain>
    </source>
</reference>
<keyword evidence="3" id="KW-0418">Kinase</keyword>
<evidence type="ECO:0000313" key="8">
    <source>
        <dbReference type="Proteomes" id="UP000224567"/>
    </source>
</evidence>
<keyword evidence="2" id="KW-0547">Nucleotide-binding</keyword>
<keyword evidence="1" id="KW-0808">Transferase</keyword>
<dbReference type="Pfam" id="PF07714">
    <property type="entry name" value="PK_Tyr_Ser-Thr"/>
    <property type="match status" value="1"/>
</dbReference>
<dbReference type="EMBL" id="MLFT02000012">
    <property type="protein sequence ID" value="PHT31043.1"/>
    <property type="molecule type" value="Genomic_DNA"/>
</dbReference>
<name>A0A2G2VDJ1_CAPBA</name>
<evidence type="ECO:0000256" key="1">
    <source>
        <dbReference type="ARBA" id="ARBA00022679"/>
    </source>
</evidence>